<evidence type="ECO:0000256" key="1">
    <source>
        <dbReference type="SAM" id="Phobius"/>
    </source>
</evidence>
<accession>A0A4V6KPW4</accession>
<reference evidence="2" key="1">
    <citation type="submission" date="2019-05" db="EMBL/GenBank/DDBJ databases">
        <authorList>
            <consortium name="Pathogen Informatics"/>
        </authorList>
    </citation>
    <scope>NUCLEOTIDE SEQUENCE [LARGE SCALE GENOMIC DNA]</scope>
    <source>
        <strain evidence="2">NCTC12965</strain>
    </source>
</reference>
<evidence type="ECO:0000313" key="2">
    <source>
        <dbReference type="EMBL" id="VTR36658.1"/>
    </source>
</evidence>
<keyword evidence="1" id="KW-0812">Transmembrane</keyword>
<dbReference type="AlphaFoldDB" id="A0A4V6KPW4"/>
<dbReference type="EMBL" id="CABEEZ010000088">
    <property type="protein sequence ID" value="VTR36658.1"/>
    <property type="molecule type" value="Genomic_DNA"/>
</dbReference>
<proteinExistence type="predicted"/>
<organism evidence="2">
    <name type="scientific">Serratia fonticola</name>
    <dbReference type="NCBI Taxonomy" id="47917"/>
    <lineage>
        <taxon>Bacteria</taxon>
        <taxon>Pseudomonadati</taxon>
        <taxon>Pseudomonadota</taxon>
        <taxon>Gammaproteobacteria</taxon>
        <taxon>Enterobacterales</taxon>
        <taxon>Yersiniaceae</taxon>
        <taxon>Serratia</taxon>
    </lineage>
</organism>
<keyword evidence="1" id="KW-1133">Transmembrane helix</keyword>
<name>A0A4V6KPW4_SERFO</name>
<gene>
    <name evidence="2" type="ORF">NCTC12965_03957</name>
</gene>
<feature type="transmembrane region" description="Helical" evidence="1">
    <location>
        <begin position="12"/>
        <end position="31"/>
    </location>
</feature>
<sequence>MTNKGLGHYFSYITFIIILISLGVGGAYIHFSSDGYEPVLSIANVDSCNIKPIGNTLTDISTPDAHDALKIVEENAQALNCTIPQDIYLSVTTLSDKRMIFLTTCIIAANDSYQACKNISLC</sequence>
<protein>
    <submittedName>
        <fullName evidence="2">Uncharacterized protein</fullName>
    </submittedName>
</protein>
<keyword evidence="1" id="KW-0472">Membrane</keyword>